<dbReference type="Proteomes" id="UP000632377">
    <property type="component" value="Unassembled WGS sequence"/>
</dbReference>
<gene>
    <name evidence="2" type="ORF">JK636_14590</name>
</gene>
<name>A0ABS1TF60_9CLOT</name>
<dbReference type="RefSeq" id="WP_202749736.1">
    <property type="nucleotide sequence ID" value="NZ_JAESWC010000009.1"/>
</dbReference>
<evidence type="ECO:0008006" key="4">
    <source>
        <dbReference type="Google" id="ProtNLM"/>
    </source>
</evidence>
<proteinExistence type="predicted"/>
<evidence type="ECO:0000313" key="3">
    <source>
        <dbReference type="Proteomes" id="UP000632377"/>
    </source>
</evidence>
<dbReference type="EMBL" id="JAESWC010000009">
    <property type="protein sequence ID" value="MBL4936979.1"/>
    <property type="molecule type" value="Genomic_DNA"/>
</dbReference>
<feature type="signal peptide" evidence="1">
    <location>
        <begin position="1"/>
        <end position="20"/>
    </location>
</feature>
<comment type="caution">
    <text evidence="2">The sequence shown here is derived from an EMBL/GenBank/DDBJ whole genome shotgun (WGS) entry which is preliminary data.</text>
</comment>
<evidence type="ECO:0000313" key="2">
    <source>
        <dbReference type="EMBL" id="MBL4936979.1"/>
    </source>
</evidence>
<keyword evidence="3" id="KW-1185">Reference proteome</keyword>
<evidence type="ECO:0000256" key="1">
    <source>
        <dbReference type="SAM" id="SignalP"/>
    </source>
</evidence>
<keyword evidence="1" id="KW-0732">Signal</keyword>
<accession>A0ABS1TF60</accession>
<organism evidence="2 3">
    <name type="scientific">Clostridium rhizosphaerae</name>
    <dbReference type="NCBI Taxonomy" id="2803861"/>
    <lineage>
        <taxon>Bacteria</taxon>
        <taxon>Bacillati</taxon>
        <taxon>Bacillota</taxon>
        <taxon>Clostridia</taxon>
        <taxon>Eubacteriales</taxon>
        <taxon>Clostridiaceae</taxon>
        <taxon>Clostridium</taxon>
    </lineage>
</organism>
<protein>
    <recommendedName>
        <fullName evidence="4">Lipoprotein</fullName>
    </recommendedName>
</protein>
<sequence>MKRLLSIILVILLAASGCKSGNHINKKDSIDNNAKVSIESEIKTYSPMMSSVPGLPLEAKLETNKEYKNITFQWITEQGQFLTWDRSSGKINILGKDIKTNEKKLYWSIDTKENIKEQSFKIYLKVYDNDSSKLICETNIEIEQSKEGFFSVKNK</sequence>
<reference evidence="2 3" key="1">
    <citation type="submission" date="2021-01" db="EMBL/GenBank/DDBJ databases">
        <title>Genome public.</title>
        <authorList>
            <person name="Liu C."/>
            <person name="Sun Q."/>
        </authorList>
    </citation>
    <scope>NUCLEOTIDE SEQUENCE [LARGE SCALE GENOMIC DNA]</scope>
    <source>
        <strain evidence="2 3">YIM B02515</strain>
    </source>
</reference>
<feature type="chain" id="PRO_5047446924" description="Lipoprotein" evidence="1">
    <location>
        <begin position="21"/>
        <end position="155"/>
    </location>
</feature>
<dbReference type="PROSITE" id="PS51257">
    <property type="entry name" value="PROKAR_LIPOPROTEIN"/>
    <property type="match status" value="1"/>
</dbReference>